<evidence type="ECO:0000256" key="1">
    <source>
        <dbReference type="ARBA" id="ARBA00006192"/>
    </source>
</evidence>
<evidence type="ECO:0000313" key="7">
    <source>
        <dbReference type="Proteomes" id="UP001642405"/>
    </source>
</evidence>
<reference evidence="6 7" key="1">
    <citation type="submission" date="2024-01" db="EMBL/GenBank/DDBJ databases">
        <authorList>
            <person name="Allen C."/>
            <person name="Tagirdzhanova G."/>
        </authorList>
    </citation>
    <scope>NUCLEOTIDE SEQUENCE [LARGE SCALE GENOMIC DNA]</scope>
</reference>
<dbReference type="PANTHER" id="PTHR47447">
    <property type="entry name" value="OS03G0856100 PROTEIN"/>
    <property type="match status" value="1"/>
</dbReference>
<name>A0ABP0BNK9_9PEZI</name>
<feature type="compositionally biased region" description="Basic and acidic residues" evidence="5">
    <location>
        <begin position="206"/>
        <end position="219"/>
    </location>
</feature>
<evidence type="ECO:0000256" key="3">
    <source>
        <dbReference type="ARBA" id="ARBA00044493"/>
    </source>
</evidence>
<comment type="function">
    <text evidence="3">Regulates mitochondrial small subunit maturation by controlling 15S rRNA 5'-end processing. Localizes to the 5' precursor of the 15S rRNA in a position that is subsequently occupied by mS47 in the mature yeast mtSSU. Uses structure and sequence-specific RNA recognition, binding to a single-stranded region of the precursor and specifically recognizing bases -6 to -1. The exchange of Ccm1 for mS47 is coupled to the irreversible removal of precursor rRNA that is accompanied by conformational changes of the mitoribosomal proteins uS5m and mS26. These conformational changes signal completion of 5'-end rRNA processing through protection of the mature 5'-end of the 15S rRNA and stabilization of mS47. The removal of the 5' precursor together with the dissociation of Ccm1 may be catalyzed by the 5'-3' exoribonuclease Pet127. Involved in the specific removal of group I introns in mitochondrial encoded transcripts.</text>
</comment>
<sequence length="638" mass="70850">MVKPEKKDRKGKGKEEAAAEQKQLEWLAKQRLRFLKDAYTIGEAVAAMLQKDGKYEEALQLTRMASKNHKVVVAWNYLIDYQLHQQKLSGAMSLFNEMKKRAQFPNAQTYTIIFRGCAASRFPSQAVYHATRIYYAMLTSERIKPTTIHMNAVLTVCSRAGDLDSMFSIVSTADEHGRLPDNLTYTIVLTGLRLATAKPGQQPDYKSTDGEDQVHVDKESPEVSIRRARALWEEVIKRWRQGNLIVDEELVCAMGRLLRLGSYQDIGDILSLVQQTMGIQRPDMPAEPLIGAPKAAFTTVNATGVEEAERVAEKETEEKIEAGPDAAEKTVATAAAEPPIAPVETKPTAPVLPSSHVSQFDAVPGIASLGVRSNSSRTMYAKPGANTLSLVLIALATLRNMSLVSYYWKTFTGPPYNIVPDADNWHQLTRVLRRSHASTEVVEYLTAMPGEYMSSLTFQTALATCMADSLNEHAFANAGKLLDLMKKRLIEPDIQTMLLYIQTAQARNRYYRRKLKEAAGNPMACQTATLDFGRELVRALERLWDPMRLASNAVGFAEHWQTPAMVPAGLGTTTSGEVYTKRGELAKLARKMAGVADMVITETMADEATIKELRVSRSLLNRQIARFYGKREGGSPNP</sequence>
<dbReference type="EMBL" id="CAWUHB010000021">
    <property type="protein sequence ID" value="CAK7221041.1"/>
    <property type="molecule type" value="Genomic_DNA"/>
</dbReference>
<evidence type="ECO:0000256" key="4">
    <source>
        <dbReference type="ARBA" id="ARBA00044511"/>
    </source>
</evidence>
<evidence type="ECO:0000256" key="2">
    <source>
        <dbReference type="ARBA" id="ARBA00022737"/>
    </source>
</evidence>
<keyword evidence="2" id="KW-0677">Repeat</keyword>
<dbReference type="Gene3D" id="1.25.40.10">
    <property type="entry name" value="Tetratricopeptide repeat domain"/>
    <property type="match status" value="1"/>
</dbReference>
<protein>
    <recommendedName>
        <fullName evidence="8">Pentatricopeptide repeat protein</fullName>
    </recommendedName>
</protein>
<proteinExistence type="inferred from homology"/>
<dbReference type="Pfam" id="PF13041">
    <property type="entry name" value="PPR_2"/>
    <property type="match status" value="1"/>
</dbReference>
<comment type="similarity">
    <text evidence="1">Belongs to the CCM1 family.</text>
</comment>
<dbReference type="InterPro" id="IPR002885">
    <property type="entry name" value="PPR_rpt"/>
</dbReference>
<evidence type="ECO:0000313" key="6">
    <source>
        <dbReference type="EMBL" id="CAK7221041.1"/>
    </source>
</evidence>
<accession>A0ABP0BNK9</accession>
<comment type="subunit">
    <text evidence="4">Binds to mitochondrial small subunit 15S rRNA.</text>
</comment>
<dbReference type="InterPro" id="IPR011990">
    <property type="entry name" value="TPR-like_helical_dom_sf"/>
</dbReference>
<evidence type="ECO:0000256" key="5">
    <source>
        <dbReference type="SAM" id="MobiDB-lite"/>
    </source>
</evidence>
<evidence type="ECO:0008006" key="8">
    <source>
        <dbReference type="Google" id="ProtNLM"/>
    </source>
</evidence>
<feature type="region of interest" description="Disordered" evidence="5">
    <location>
        <begin position="198"/>
        <end position="219"/>
    </location>
</feature>
<gene>
    <name evidence="6" type="ORF">SCUCBS95973_004361</name>
</gene>
<organism evidence="6 7">
    <name type="scientific">Sporothrix curviconia</name>
    <dbReference type="NCBI Taxonomy" id="1260050"/>
    <lineage>
        <taxon>Eukaryota</taxon>
        <taxon>Fungi</taxon>
        <taxon>Dikarya</taxon>
        <taxon>Ascomycota</taxon>
        <taxon>Pezizomycotina</taxon>
        <taxon>Sordariomycetes</taxon>
        <taxon>Sordariomycetidae</taxon>
        <taxon>Ophiostomatales</taxon>
        <taxon>Ophiostomataceae</taxon>
        <taxon>Sporothrix</taxon>
    </lineage>
</organism>
<dbReference type="Proteomes" id="UP001642405">
    <property type="component" value="Unassembled WGS sequence"/>
</dbReference>
<keyword evidence="7" id="KW-1185">Reference proteome</keyword>
<comment type="caution">
    <text evidence="6">The sequence shown here is derived from an EMBL/GenBank/DDBJ whole genome shotgun (WGS) entry which is preliminary data.</text>
</comment>
<dbReference type="PANTHER" id="PTHR47447:SF17">
    <property type="entry name" value="OS12G0638900 PROTEIN"/>
    <property type="match status" value="1"/>
</dbReference>